<dbReference type="SUPFAM" id="SSF57667">
    <property type="entry name" value="beta-beta-alpha zinc fingers"/>
    <property type="match status" value="2"/>
</dbReference>
<keyword evidence="1" id="KW-0863">Zinc-finger</keyword>
<evidence type="ECO:0000259" key="2">
    <source>
        <dbReference type="PROSITE" id="PS50157"/>
    </source>
</evidence>
<dbReference type="SMART" id="SM00451">
    <property type="entry name" value="ZnF_U1"/>
    <property type="match status" value="2"/>
</dbReference>
<dbReference type="InParanoid" id="A0A2G5F4P7"/>
<dbReference type="InterPro" id="IPR003604">
    <property type="entry name" value="Matrin/U1-like-C_Znf_C2H2"/>
</dbReference>
<dbReference type="GO" id="GO:0008270">
    <property type="term" value="F:zinc ion binding"/>
    <property type="evidence" value="ECO:0007669"/>
    <property type="project" value="UniProtKB-KW"/>
</dbReference>
<reference evidence="3 4" key="1">
    <citation type="submission" date="2017-09" db="EMBL/GenBank/DDBJ databases">
        <title>WGS assembly of Aquilegia coerulea Goldsmith.</title>
        <authorList>
            <person name="Hodges S."/>
            <person name="Kramer E."/>
            <person name="Nordborg M."/>
            <person name="Tomkins J."/>
            <person name="Borevitz J."/>
            <person name="Derieg N."/>
            <person name="Yan J."/>
            <person name="Mihaltcheva S."/>
            <person name="Hayes R.D."/>
            <person name="Rokhsar D."/>
        </authorList>
    </citation>
    <scope>NUCLEOTIDE SEQUENCE [LARGE SCALE GENOMIC DNA]</scope>
    <source>
        <strain evidence="4">cv. Goldsmith</strain>
    </source>
</reference>
<proteinExistence type="predicted"/>
<feature type="domain" description="C2H2-type" evidence="2">
    <location>
        <begin position="124"/>
        <end position="148"/>
    </location>
</feature>
<dbReference type="PANTHER" id="PTHR47487:SF8">
    <property type="entry name" value="OS08G0270900 PROTEIN"/>
    <property type="match status" value="1"/>
</dbReference>
<keyword evidence="1" id="KW-0862">Zinc</keyword>
<dbReference type="Gene3D" id="3.30.160.60">
    <property type="entry name" value="Classic Zinc Finger"/>
    <property type="match status" value="2"/>
</dbReference>
<dbReference type="InterPro" id="IPR013087">
    <property type="entry name" value="Znf_C2H2_type"/>
</dbReference>
<dbReference type="AlphaFoldDB" id="A0A2G5F4P7"/>
<name>A0A2G5F4P7_AQUCA</name>
<dbReference type="SMART" id="SM00355">
    <property type="entry name" value="ZnF_C2H2"/>
    <property type="match status" value="2"/>
</dbReference>
<accession>A0A2G5F4P7</accession>
<organism evidence="3 4">
    <name type="scientific">Aquilegia coerulea</name>
    <name type="common">Rocky mountain columbine</name>
    <dbReference type="NCBI Taxonomy" id="218851"/>
    <lineage>
        <taxon>Eukaryota</taxon>
        <taxon>Viridiplantae</taxon>
        <taxon>Streptophyta</taxon>
        <taxon>Embryophyta</taxon>
        <taxon>Tracheophyta</taxon>
        <taxon>Spermatophyta</taxon>
        <taxon>Magnoliopsida</taxon>
        <taxon>Ranunculales</taxon>
        <taxon>Ranunculaceae</taxon>
        <taxon>Thalictroideae</taxon>
        <taxon>Aquilegia</taxon>
    </lineage>
</organism>
<dbReference type="EMBL" id="KZ305019">
    <property type="protein sequence ID" value="PIA62942.1"/>
    <property type="molecule type" value="Genomic_DNA"/>
</dbReference>
<dbReference type="Proteomes" id="UP000230069">
    <property type="component" value="Unassembled WGS sequence"/>
</dbReference>
<dbReference type="PROSITE" id="PS50157">
    <property type="entry name" value="ZINC_FINGER_C2H2_2"/>
    <property type="match status" value="1"/>
</dbReference>
<keyword evidence="1" id="KW-0479">Metal-binding</keyword>
<dbReference type="GO" id="GO:0003676">
    <property type="term" value="F:nucleic acid binding"/>
    <property type="evidence" value="ECO:0007669"/>
    <property type="project" value="InterPro"/>
</dbReference>
<dbReference type="InterPro" id="IPR036236">
    <property type="entry name" value="Znf_C2H2_sf"/>
</dbReference>
<evidence type="ECO:0000256" key="1">
    <source>
        <dbReference type="PROSITE-ProRule" id="PRU00042"/>
    </source>
</evidence>
<protein>
    <recommendedName>
        <fullName evidence="2">C2H2-type domain-containing protein</fullName>
    </recommendedName>
</protein>
<evidence type="ECO:0000313" key="4">
    <source>
        <dbReference type="Proteomes" id="UP000230069"/>
    </source>
</evidence>
<keyword evidence="4" id="KW-1185">Reference proteome</keyword>
<sequence length="225" mass="25690">MGFENFRADYGNPSGSCSTQSMNQEHILLDERLRENVMPLELAIKRELDYRVRMENLQARICADSNEAFVPSQFYLLQGLPLVPSPSIVGKKRKTLSNNLRFFPAQPPRSSNRGHSAQHEQGKLLCTLCQVTFSSKSALRQHRQDSLHKANLMENQKKNRQSKNKPQWCKLCRISCSDERAFTQHLAGKKHAASVHAIEAAKSIKETEKKVLTVKWDELEWDTVG</sequence>
<dbReference type="OrthoDB" id="434647at2759"/>
<dbReference type="PANTHER" id="PTHR47487">
    <property type="entry name" value="OS06G0651300 PROTEIN-RELATED"/>
    <property type="match status" value="1"/>
</dbReference>
<gene>
    <name evidence="3" type="ORF">AQUCO_00200750v1</name>
</gene>
<dbReference type="PROSITE" id="PS00028">
    <property type="entry name" value="ZINC_FINGER_C2H2_1"/>
    <property type="match status" value="1"/>
</dbReference>
<dbReference type="Pfam" id="PF12874">
    <property type="entry name" value="zf-met"/>
    <property type="match status" value="2"/>
</dbReference>
<evidence type="ECO:0000313" key="3">
    <source>
        <dbReference type="EMBL" id="PIA62942.1"/>
    </source>
</evidence>